<dbReference type="AlphaFoldDB" id="A0A381Z667"/>
<organism evidence="2">
    <name type="scientific">marine metagenome</name>
    <dbReference type="NCBI Taxonomy" id="408172"/>
    <lineage>
        <taxon>unclassified sequences</taxon>
        <taxon>metagenomes</taxon>
        <taxon>ecological metagenomes</taxon>
    </lineage>
</organism>
<dbReference type="SUPFAM" id="SSF51658">
    <property type="entry name" value="Xylose isomerase-like"/>
    <property type="match status" value="1"/>
</dbReference>
<accession>A0A381Z667</accession>
<evidence type="ECO:0000313" key="2">
    <source>
        <dbReference type="EMBL" id="SVA84411.1"/>
    </source>
</evidence>
<reference evidence="2" key="1">
    <citation type="submission" date="2018-05" db="EMBL/GenBank/DDBJ databases">
        <authorList>
            <person name="Lanie J.A."/>
            <person name="Ng W.-L."/>
            <person name="Kazmierczak K.M."/>
            <person name="Andrzejewski T.M."/>
            <person name="Davidsen T.M."/>
            <person name="Wayne K.J."/>
            <person name="Tettelin H."/>
            <person name="Glass J.I."/>
            <person name="Rusch D."/>
            <person name="Podicherti R."/>
            <person name="Tsui H.-C.T."/>
            <person name="Winkler M.E."/>
        </authorList>
    </citation>
    <scope>NUCLEOTIDE SEQUENCE</scope>
</reference>
<dbReference type="EMBL" id="UINC01020001">
    <property type="protein sequence ID" value="SVA84411.1"/>
    <property type="molecule type" value="Genomic_DNA"/>
</dbReference>
<proteinExistence type="predicted"/>
<dbReference type="PANTHER" id="PTHR12110">
    <property type="entry name" value="HYDROXYPYRUVATE ISOMERASE"/>
    <property type="match status" value="1"/>
</dbReference>
<dbReference type="InterPro" id="IPR036237">
    <property type="entry name" value="Xyl_isomerase-like_sf"/>
</dbReference>
<gene>
    <name evidence="2" type="ORF">METZ01_LOCUS137265</name>
</gene>
<protein>
    <recommendedName>
        <fullName evidence="1">Xylose isomerase-like TIM barrel domain-containing protein</fullName>
    </recommendedName>
</protein>
<dbReference type="InterPro" id="IPR013022">
    <property type="entry name" value="Xyl_isomerase-like_TIM-brl"/>
</dbReference>
<dbReference type="Pfam" id="PF01261">
    <property type="entry name" value="AP_endonuc_2"/>
    <property type="match status" value="1"/>
</dbReference>
<dbReference type="InterPro" id="IPR050312">
    <property type="entry name" value="IolE/XylAMocC-like"/>
</dbReference>
<dbReference type="Gene3D" id="3.20.20.150">
    <property type="entry name" value="Divalent-metal-dependent TIM barrel enzymes"/>
    <property type="match status" value="1"/>
</dbReference>
<sequence length="297" mass="33692">MELMGIADEASPSIDGQIRATKELGWKWIEARFAEVDGFEKGPVHDIPDEAFDIMAAKLEDAGVGIYALGSTICNWAKTVDSPWDVTVGEIDRAIPRMQRLGTKFVRIMSFKPADDADQTPDIVFERLREVTQRFLDAGLQPVHENCMNHGGMSWQHGVELLEKVPGLKWVFDTANPIFNADRSKPQPWPKQDPWEYWQHVREHTAHIHIKDCVWVDEKDDADYTFPGEGDGRVRDILCDALANGYNAGISIEPHMAVVFHDTNIEANENDMFNNYVEYGHRLEILIEEVKSALSTE</sequence>
<name>A0A381Z667_9ZZZZ</name>
<dbReference type="PANTHER" id="PTHR12110:SF21">
    <property type="entry name" value="XYLOSE ISOMERASE-LIKE TIM BARREL DOMAIN-CONTAINING PROTEIN"/>
    <property type="match status" value="1"/>
</dbReference>
<evidence type="ECO:0000259" key="1">
    <source>
        <dbReference type="Pfam" id="PF01261"/>
    </source>
</evidence>
<feature type="domain" description="Xylose isomerase-like TIM barrel" evidence="1">
    <location>
        <begin position="18"/>
        <end position="253"/>
    </location>
</feature>